<feature type="signal peptide" evidence="1">
    <location>
        <begin position="1"/>
        <end position="25"/>
    </location>
</feature>
<organism evidence="2 3">
    <name type="scientific">Heyndrickxia acidicola</name>
    <dbReference type="NCBI Taxonomy" id="209389"/>
    <lineage>
        <taxon>Bacteria</taxon>
        <taxon>Bacillati</taxon>
        <taxon>Bacillota</taxon>
        <taxon>Bacilli</taxon>
        <taxon>Bacillales</taxon>
        <taxon>Bacillaceae</taxon>
        <taxon>Heyndrickxia</taxon>
    </lineage>
</organism>
<evidence type="ECO:0000256" key="1">
    <source>
        <dbReference type="SAM" id="SignalP"/>
    </source>
</evidence>
<feature type="chain" id="PRO_5046826830" description="Lipoprotein" evidence="1">
    <location>
        <begin position="26"/>
        <end position="166"/>
    </location>
</feature>
<keyword evidence="1" id="KW-0732">Signal</keyword>
<reference evidence="2 3" key="1">
    <citation type="submission" date="2023-03" db="EMBL/GenBank/DDBJ databases">
        <title>Bacillus Genome Sequencing.</title>
        <authorList>
            <person name="Dunlap C."/>
        </authorList>
    </citation>
    <scope>NUCLEOTIDE SEQUENCE [LARGE SCALE GENOMIC DNA]</scope>
    <source>
        <strain evidence="2 3">B-23453</strain>
    </source>
</reference>
<dbReference type="Proteomes" id="UP001341444">
    <property type="component" value="Unassembled WGS sequence"/>
</dbReference>
<proteinExistence type="predicted"/>
<evidence type="ECO:0000313" key="3">
    <source>
        <dbReference type="Proteomes" id="UP001341444"/>
    </source>
</evidence>
<evidence type="ECO:0008006" key="4">
    <source>
        <dbReference type="Google" id="ProtNLM"/>
    </source>
</evidence>
<dbReference type="EMBL" id="JARMAB010000023">
    <property type="protein sequence ID" value="MED1204505.1"/>
    <property type="molecule type" value="Genomic_DNA"/>
</dbReference>
<name>A0ABU6MIK4_9BACI</name>
<keyword evidence="3" id="KW-1185">Reference proteome</keyword>
<dbReference type="PROSITE" id="PS51257">
    <property type="entry name" value="PROKAR_LIPOPROTEIN"/>
    <property type="match status" value="1"/>
</dbReference>
<sequence length="166" mass="19117">MIIKCVPLFLFIILLAGCMKETVHADLYTYIQYNLKEVIPLEKKAVESYQSVTGSNYTSDQSLYTTLNHDVIPMYADFVTQLKAIHPETKEVQDIHHLYVKAASLQLQAFSMMSEVLINNDQSKVQEVNSMLEDARNIMNRYMDSLNKLANKQHLTLEDYDVFSTI</sequence>
<protein>
    <recommendedName>
        <fullName evidence="4">Lipoprotein</fullName>
    </recommendedName>
</protein>
<accession>A0ABU6MIK4</accession>
<evidence type="ECO:0000313" key="2">
    <source>
        <dbReference type="EMBL" id="MED1204505.1"/>
    </source>
</evidence>
<comment type="caution">
    <text evidence="2">The sequence shown here is derived from an EMBL/GenBank/DDBJ whole genome shotgun (WGS) entry which is preliminary data.</text>
</comment>
<dbReference type="RefSeq" id="WP_066266463.1">
    <property type="nucleotide sequence ID" value="NZ_JARMAB010000023.1"/>
</dbReference>
<gene>
    <name evidence="2" type="ORF">P4T90_15760</name>
</gene>